<dbReference type="EMBL" id="FORC01000009">
    <property type="protein sequence ID" value="SFJ32251.1"/>
    <property type="molecule type" value="Genomic_DNA"/>
</dbReference>
<evidence type="ECO:0000313" key="2">
    <source>
        <dbReference type="Proteomes" id="UP000183018"/>
    </source>
</evidence>
<dbReference type="RefSeq" id="WP_074890227.1">
    <property type="nucleotide sequence ID" value="NZ_FORC01000009.1"/>
</dbReference>
<gene>
    <name evidence="1" type="ORF">SAMN05216602_4745</name>
</gene>
<organism evidence="1 2">
    <name type="scientific">Phytopseudomonas argentinensis</name>
    <dbReference type="NCBI Taxonomy" id="289370"/>
    <lineage>
        <taxon>Bacteria</taxon>
        <taxon>Pseudomonadati</taxon>
        <taxon>Pseudomonadota</taxon>
        <taxon>Gammaproteobacteria</taxon>
        <taxon>Pseudomonadales</taxon>
        <taxon>Pseudomonadaceae</taxon>
        <taxon>Phytopseudomonas</taxon>
    </lineage>
</organism>
<keyword evidence="2" id="KW-1185">Reference proteome</keyword>
<sequence length="77" mass="8830">MSLADLTAQGLTAHLQKVVLDIIVDEQMAKFEETLPERLETHVKAITLGHIEHIRNHLKLADEMTFRIEVNMEEVQP</sequence>
<evidence type="ECO:0000313" key="1">
    <source>
        <dbReference type="EMBL" id="SFJ32251.1"/>
    </source>
</evidence>
<reference evidence="2" key="1">
    <citation type="submission" date="2016-10" db="EMBL/GenBank/DDBJ databases">
        <authorList>
            <person name="Varghese N."/>
            <person name="Submissions S."/>
        </authorList>
    </citation>
    <scope>NUCLEOTIDE SEQUENCE [LARGE SCALE GENOMIC DNA]</scope>
    <source>
        <strain evidence="2">LMG 22563</strain>
    </source>
</reference>
<dbReference type="AlphaFoldDB" id="A0A1I3QFZ9"/>
<dbReference type="STRING" id="289370.SAMN05216602_4745"/>
<protein>
    <submittedName>
        <fullName evidence="1">Uncharacterized protein</fullName>
    </submittedName>
</protein>
<proteinExistence type="predicted"/>
<dbReference type="Proteomes" id="UP000183018">
    <property type="component" value="Unassembled WGS sequence"/>
</dbReference>
<name>A0A1I3QFZ9_9GAMM</name>
<accession>A0A1I3QFZ9</accession>